<comment type="caution">
    <text evidence="1">The sequence shown here is derived from an EMBL/GenBank/DDBJ whole genome shotgun (WGS) entry which is preliminary data.</text>
</comment>
<sequence>MDISIKELDAETCILNIAEIDNVLDCVNKLSNKNNYYNRKKIFVAYTNFLDWFITFTDEERLFRRQYSIDEVVNNLFVKKQVIDTQYIRFLLFSAKLYAEKLRKNAKMTCVKNYLKSIYFFVYDVEELICINEIYRKKRITQTIIPRGGYRSSITPQDIKTAANELVFLNEHIYVSEIDFRNISPCSSLLIRQCIELLGKNMLGFSSIHNSQGLIKKMTQIAWDFFFEKGLQGVDWTVTLPVEISAIKKINRWANNYVHNPWIDKSYIRFLGLEFLYKLMQPVQTNVSCYNGKSYWSLNYGDFRINNYNNLKRDFESYVNSKDSTAIIDWLPLDQVGAYIISL</sequence>
<accession>A0ABS6YDB8</accession>
<name>A0ABS6YDB8_9BACT</name>
<dbReference type="Proteomes" id="UP000788426">
    <property type="component" value="Unassembled WGS sequence"/>
</dbReference>
<gene>
    <name evidence="1" type="ORF">KZO38_07255</name>
</gene>
<dbReference type="EMBL" id="JAHXCT010000004">
    <property type="protein sequence ID" value="MBW4769558.1"/>
    <property type="molecule type" value="Genomic_DNA"/>
</dbReference>
<protein>
    <submittedName>
        <fullName evidence="1">Uncharacterized protein</fullName>
    </submittedName>
</protein>
<organism evidence="1 2">
    <name type="scientific">Hoylesella nanceiensis</name>
    <dbReference type="NCBI Taxonomy" id="425941"/>
    <lineage>
        <taxon>Bacteria</taxon>
        <taxon>Pseudomonadati</taxon>
        <taxon>Bacteroidota</taxon>
        <taxon>Bacteroidia</taxon>
        <taxon>Bacteroidales</taxon>
        <taxon>Prevotellaceae</taxon>
        <taxon>Hoylesella</taxon>
    </lineage>
</organism>
<reference evidence="1 2" key="1">
    <citation type="submission" date="2021-07" db="EMBL/GenBank/DDBJ databases">
        <title>Genomic diversity and antimicrobial resistance of Prevotella spp. isolated from chronic lung disease airways.</title>
        <authorList>
            <person name="Webb K.A."/>
            <person name="Olagoke O.S."/>
            <person name="Baird T."/>
            <person name="Neill J."/>
            <person name="Pham A."/>
            <person name="Wells T.J."/>
            <person name="Ramsay K.A."/>
            <person name="Bell S.C."/>
            <person name="Sarovich D.S."/>
            <person name="Price E.P."/>
        </authorList>
    </citation>
    <scope>NUCLEOTIDE SEQUENCE [LARGE SCALE GENOMIC DNA]</scope>
    <source>
        <strain evidence="1 2">SCHI0011.S.12</strain>
    </source>
</reference>
<dbReference type="RefSeq" id="WP_219481470.1">
    <property type="nucleotide sequence ID" value="NZ_JAHXCT010000004.1"/>
</dbReference>
<keyword evidence="2" id="KW-1185">Reference proteome</keyword>
<evidence type="ECO:0000313" key="1">
    <source>
        <dbReference type="EMBL" id="MBW4769558.1"/>
    </source>
</evidence>
<evidence type="ECO:0000313" key="2">
    <source>
        <dbReference type="Proteomes" id="UP000788426"/>
    </source>
</evidence>
<proteinExistence type="predicted"/>